<dbReference type="AlphaFoldDB" id="A0AAN7UYN4"/>
<gene>
    <name evidence="2" type="ORF">RI129_012677</name>
</gene>
<dbReference type="Proteomes" id="UP001329430">
    <property type="component" value="Chromosome 10"/>
</dbReference>
<dbReference type="Gene3D" id="3.90.320.10">
    <property type="match status" value="1"/>
</dbReference>
<keyword evidence="3" id="KW-1185">Reference proteome</keyword>
<comment type="caution">
    <text evidence="2">The sequence shown here is derived from an EMBL/GenBank/DDBJ whole genome shotgun (WGS) entry which is preliminary data.</text>
</comment>
<dbReference type="EMBL" id="JAVRBK010000010">
    <property type="protein sequence ID" value="KAK5638382.1"/>
    <property type="molecule type" value="Genomic_DNA"/>
</dbReference>
<dbReference type="PANTHER" id="PTHR39953:SF1">
    <property type="entry name" value="RE54151P"/>
    <property type="match status" value="1"/>
</dbReference>
<evidence type="ECO:0000313" key="2">
    <source>
        <dbReference type="EMBL" id="KAK5638382.1"/>
    </source>
</evidence>
<dbReference type="InterPro" id="IPR019080">
    <property type="entry name" value="YqaJ_viral_recombinase"/>
</dbReference>
<sequence length="302" mass="34405">MATKYVLKLAEIVCFFGEDNKTFSKGENALESGHVENMDFDAELMLIRGNVHASMKNRVYKVECHHIAALLLFTHYNIAITDKHCTWRNTKTKSEQIITCNEMYPKKPYCAIDRKLTEVELEELCGQLNNFGSTIGFTWHLQKEPNESATLLVPDIADIICTEEYFSADNKGDYLCQKCAVSDSTVGQHKNEMWLHARKHRLTASNFGPVLSACLRNRFSDSLYRNLTAIQWDRTHESVAITNFTTTTSLNVLPTGLWLTQTGFLGDSPDGLVGEDCIIEVKCPYSHRNEDLREKLKGRYTF</sequence>
<dbReference type="SUPFAM" id="SSF52980">
    <property type="entry name" value="Restriction endonuclease-like"/>
    <property type="match status" value="1"/>
</dbReference>
<name>A0AAN7UYN4_9COLE</name>
<evidence type="ECO:0000259" key="1">
    <source>
        <dbReference type="Pfam" id="PF09588"/>
    </source>
</evidence>
<proteinExistence type="predicted"/>
<feature type="domain" description="YqaJ viral recombinase" evidence="1">
    <location>
        <begin position="194"/>
        <end position="292"/>
    </location>
</feature>
<dbReference type="Pfam" id="PF09588">
    <property type="entry name" value="YqaJ"/>
    <property type="match status" value="1"/>
</dbReference>
<reference evidence="2 3" key="1">
    <citation type="journal article" date="2024" name="Insects">
        <title>An Improved Chromosome-Level Genome Assembly of the Firefly Pyrocoelia pectoralis.</title>
        <authorList>
            <person name="Fu X."/>
            <person name="Meyer-Rochow V.B."/>
            <person name="Ballantyne L."/>
            <person name="Zhu X."/>
        </authorList>
    </citation>
    <scope>NUCLEOTIDE SEQUENCE [LARGE SCALE GENOMIC DNA]</scope>
    <source>
        <strain evidence="2">XCY_ONT2</strain>
    </source>
</reference>
<protein>
    <recommendedName>
        <fullName evidence="1">YqaJ viral recombinase domain-containing protein</fullName>
    </recommendedName>
</protein>
<evidence type="ECO:0000313" key="3">
    <source>
        <dbReference type="Proteomes" id="UP001329430"/>
    </source>
</evidence>
<organism evidence="2 3">
    <name type="scientific">Pyrocoelia pectoralis</name>
    <dbReference type="NCBI Taxonomy" id="417401"/>
    <lineage>
        <taxon>Eukaryota</taxon>
        <taxon>Metazoa</taxon>
        <taxon>Ecdysozoa</taxon>
        <taxon>Arthropoda</taxon>
        <taxon>Hexapoda</taxon>
        <taxon>Insecta</taxon>
        <taxon>Pterygota</taxon>
        <taxon>Neoptera</taxon>
        <taxon>Endopterygota</taxon>
        <taxon>Coleoptera</taxon>
        <taxon>Polyphaga</taxon>
        <taxon>Elateriformia</taxon>
        <taxon>Elateroidea</taxon>
        <taxon>Lampyridae</taxon>
        <taxon>Lampyrinae</taxon>
        <taxon>Pyrocoelia</taxon>
    </lineage>
</organism>
<dbReference type="GO" id="GO:0006281">
    <property type="term" value="P:DNA repair"/>
    <property type="evidence" value="ECO:0007669"/>
    <property type="project" value="UniProtKB-ARBA"/>
</dbReference>
<accession>A0AAN7UYN4</accession>
<dbReference type="CDD" id="cd22343">
    <property type="entry name" value="PDDEXK_lambda_exonuclease-like"/>
    <property type="match status" value="1"/>
</dbReference>
<dbReference type="InterPro" id="IPR011604">
    <property type="entry name" value="PDDEXK-like_dom_sf"/>
</dbReference>
<dbReference type="InterPro" id="IPR011335">
    <property type="entry name" value="Restrct_endonuc-II-like"/>
</dbReference>
<dbReference type="PANTHER" id="PTHR39953">
    <property type="entry name" value="RE54151P"/>
    <property type="match status" value="1"/>
</dbReference>